<evidence type="ECO:0000256" key="12">
    <source>
        <dbReference type="ARBA" id="ARBA00023136"/>
    </source>
</evidence>
<comment type="subcellular location">
    <subcellularLocation>
        <location evidence="2">Endoplasmic reticulum membrane</location>
        <topology evidence="2">Peripheral membrane protein</topology>
        <orientation evidence="2">Lumenal side</orientation>
    </subcellularLocation>
</comment>
<dbReference type="GO" id="GO:0071949">
    <property type="term" value="F:FAD binding"/>
    <property type="evidence" value="ECO:0007669"/>
    <property type="project" value="InterPro"/>
</dbReference>
<keyword evidence="9 17" id="KW-0274">FAD</keyword>
<evidence type="ECO:0000256" key="3">
    <source>
        <dbReference type="ARBA" id="ARBA00008277"/>
    </source>
</evidence>
<name>A0A3N4LE79_9PEZI</name>
<keyword evidence="11" id="KW-0560">Oxidoreductase</keyword>
<evidence type="ECO:0000256" key="2">
    <source>
        <dbReference type="ARBA" id="ARBA00004367"/>
    </source>
</evidence>
<dbReference type="InParanoid" id="A0A3N4LE79"/>
<keyword evidence="5" id="KW-0813">Transport</keyword>
<feature type="binding site" evidence="17">
    <location>
        <position position="200"/>
    </location>
    <ligand>
        <name>FAD</name>
        <dbReference type="ChEBI" id="CHEBI:57692"/>
    </ligand>
</feature>
<dbReference type="PIRSF" id="PIRSF017205">
    <property type="entry name" value="ERO1"/>
    <property type="match status" value="1"/>
</dbReference>
<dbReference type="GO" id="GO:0016972">
    <property type="term" value="F:thiol oxidase activity"/>
    <property type="evidence" value="ECO:0007669"/>
    <property type="project" value="InterPro"/>
</dbReference>
<dbReference type="PANTHER" id="PTHR12613:SF0">
    <property type="entry name" value="ERO1-LIKE PROTEIN"/>
    <property type="match status" value="1"/>
</dbReference>
<dbReference type="InterPro" id="IPR007266">
    <property type="entry name" value="Ero1"/>
</dbReference>
<dbReference type="SUPFAM" id="SSF110019">
    <property type="entry name" value="ERO1-like"/>
    <property type="match status" value="1"/>
</dbReference>
<feature type="signal peptide" evidence="20">
    <location>
        <begin position="1"/>
        <end position="27"/>
    </location>
</feature>
<comment type="subunit">
    <text evidence="4">May function both as a monomer and a homodimer.</text>
</comment>
<accession>A0A3N4LE79</accession>
<keyword evidence="14" id="KW-0325">Glycoprotein</keyword>
<comment type="similarity">
    <text evidence="3">Belongs to the EROs family.</text>
</comment>
<feature type="active site" description="Nucleophile" evidence="16">
    <location>
        <position position="415"/>
    </location>
</feature>
<dbReference type="GO" id="GO:0015035">
    <property type="term" value="F:protein-disulfide reductase activity"/>
    <property type="evidence" value="ECO:0007669"/>
    <property type="project" value="InterPro"/>
</dbReference>
<evidence type="ECO:0000256" key="6">
    <source>
        <dbReference type="ARBA" id="ARBA00022630"/>
    </source>
</evidence>
<feature type="binding site" evidence="17">
    <location>
        <position position="318"/>
    </location>
    <ligand>
        <name>FAD</name>
        <dbReference type="ChEBI" id="CHEBI:57692"/>
    </ligand>
</feature>
<dbReference type="InterPro" id="IPR037192">
    <property type="entry name" value="ERO1-like_sf"/>
</dbReference>
<gene>
    <name evidence="21" type="ORF">L211DRAFT_853616</name>
</gene>
<dbReference type="OrthoDB" id="269384at2759"/>
<evidence type="ECO:0000256" key="1">
    <source>
        <dbReference type="ARBA" id="ARBA00001974"/>
    </source>
</evidence>
<evidence type="ECO:0000256" key="19">
    <source>
        <dbReference type="SAM" id="MobiDB-lite"/>
    </source>
</evidence>
<feature type="binding site" evidence="17">
    <location>
        <position position="289"/>
    </location>
    <ligand>
        <name>FAD</name>
        <dbReference type="ChEBI" id="CHEBI:57692"/>
    </ligand>
</feature>
<evidence type="ECO:0000256" key="16">
    <source>
        <dbReference type="PIRSR" id="PIRSR017205-1"/>
    </source>
</evidence>
<dbReference type="STRING" id="1051890.A0A3N4LE79"/>
<feature type="region of interest" description="Disordered" evidence="19">
    <location>
        <begin position="122"/>
        <end position="146"/>
    </location>
</feature>
<evidence type="ECO:0000313" key="22">
    <source>
        <dbReference type="Proteomes" id="UP000267821"/>
    </source>
</evidence>
<dbReference type="Pfam" id="PF04137">
    <property type="entry name" value="ERO1"/>
    <property type="match status" value="1"/>
</dbReference>
<keyword evidence="8" id="KW-0256">Endoplasmic reticulum</keyword>
<dbReference type="GO" id="GO:0034975">
    <property type="term" value="P:protein folding in endoplasmic reticulum"/>
    <property type="evidence" value="ECO:0007669"/>
    <property type="project" value="InterPro"/>
</dbReference>
<keyword evidence="12" id="KW-0472">Membrane</keyword>
<dbReference type="FunCoup" id="A0A3N4LE79">
    <property type="interactions" value="738"/>
</dbReference>
<evidence type="ECO:0000256" key="11">
    <source>
        <dbReference type="ARBA" id="ARBA00023002"/>
    </source>
</evidence>
<feature type="disulfide bond" description="Redox-active" evidence="18">
    <location>
        <begin position="94"/>
        <end position="99"/>
    </location>
</feature>
<evidence type="ECO:0000256" key="20">
    <source>
        <dbReference type="SAM" id="SignalP"/>
    </source>
</evidence>
<dbReference type="Proteomes" id="UP000267821">
    <property type="component" value="Unassembled WGS sequence"/>
</dbReference>
<feature type="chain" id="PRO_5018234581" evidence="20">
    <location>
        <begin position="28"/>
        <end position="626"/>
    </location>
</feature>
<evidence type="ECO:0000256" key="5">
    <source>
        <dbReference type="ARBA" id="ARBA00022448"/>
    </source>
</evidence>
<dbReference type="EMBL" id="ML121602">
    <property type="protein sequence ID" value="RPB18981.1"/>
    <property type="molecule type" value="Genomic_DNA"/>
</dbReference>
<keyword evidence="13 18" id="KW-1015">Disulfide bond</keyword>
<feature type="region of interest" description="Disordered" evidence="19">
    <location>
        <begin position="484"/>
        <end position="517"/>
    </location>
</feature>
<feature type="binding site" evidence="17">
    <location>
        <position position="286"/>
    </location>
    <ligand>
        <name>FAD</name>
        <dbReference type="ChEBI" id="CHEBI:57692"/>
    </ligand>
</feature>
<keyword evidence="6" id="KW-0285">Flavoprotein</keyword>
<proteinExistence type="inferred from homology"/>
<dbReference type="PANTHER" id="PTHR12613">
    <property type="entry name" value="ERO1-RELATED"/>
    <property type="match status" value="1"/>
</dbReference>
<feature type="compositionally biased region" description="Basic and acidic residues" evidence="19">
    <location>
        <begin position="484"/>
        <end position="498"/>
    </location>
</feature>
<feature type="compositionally biased region" description="Basic and acidic residues" evidence="19">
    <location>
        <begin position="506"/>
        <end position="517"/>
    </location>
</feature>
<evidence type="ECO:0000313" key="21">
    <source>
        <dbReference type="EMBL" id="RPB18981.1"/>
    </source>
</evidence>
<evidence type="ECO:0000256" key="4">
    <source>
        <dbReference type="ARBA" id="ARBA00011802"/>
    </source>
</evidence>
<protein>
    <submittedName>
        <fullName evidence="21">Endoplasmic oxidoreductin</fullName>
    </submittedName>
</protein>
<reference evidence="21 22" key="1">
    <citation type="journal article" date="2018" name="Nat. Ecol. Evol.">
        <title>Pezizomycetes genomes reveal the molecular basis of ectomycorrhizal truffle lifestyle.</title>
        <authorList>
            <person name="Murat C."/>
            <person name="Payen T."/>
            <person name="Noel B."/>
            <person name="Kuo A."/>
            <person name="Morin E."/>
            <person name="Chen J."/>
            <person name="Kohler A."/>
            <person name="Krizsan K."/>
            <person name="Balestrini R."/>
            <person name="Da Silva C."/>
            <person name="Montanini B."/>
            <person name="Hainaut M."/>
            <person name="Levati E."/>
            <person name="Barry K.W."/>
            <person name="Belfiori B."/>
            <person name="Cichocki N."/>
            <person name="Clum A."/>
            <person name="Dockter R.B."/>
            <person name="Fauchery L."/>
            <person name="Guy J."/>
            <person name="Iotti M."/>
            <person name="Le Tacon F."/>
            <person name="Lindquist E.A."/>
            <person name="Lipzen A."/>
            <person name="Malagnac F."/>
            <person name="Mello A."/>
            <person name="Molinier V."/>
            <person name="Miyauchi S."/>
            <person name="Poulain J."/>
            <person name="Riccioni C."/>
            <person name="Rubini A."/>
            <person name="Sitrit Y."/>
            <person name="Splivallo R."/>
            <person name="Traeger S."/>
            <person name="Wang M."/>
            <person name="Zifcakova L."/>
            <person name="Wipf D."/>
            <person name="Zambonelli A."/>
            <person name="Paolocci F."/>
            <person name="Nowrousian M."/>
            <person name="Ottonello S."/>
            <person name="Baldrian P."/>
            <person name="Spatafora J.W."/>
            <person name="Henrissat B."/>
            <person name="Nagy L.G."/>
            <person name="Aury J.M."/>
            <person name="Wincker P."/>
            <person name="Grigoriev I.V."/>
            <person name="Bonfante P."/>
            <person name="Martin F.M."/>
        </authorList>
    </citation>
    <scope>NUCLEOTIDE SEQUENCE [LARGE SCALE GENOMIC DNA]</scope>
    <source>
        <strain evidence="21 22">ATCC MYA-4762</strain>
    </source>
</reference>
<evidence type="ECO:0000256" key="7">
    <source>
        <dbReference type="ARBA" id="ARBA00022729"/>
    </source>
</evidence>
<keyword evidence="15" id="KW-0676">Redox-active center</keyword>
<feature type="active site" evidence="16">
    <location>
        <position position="418"/>
    </location>
</feature>
<comment type="cofactor">
    <cofactor evidence="1 17">
        <name>FAD</name>
        <dbReference type="ChEBI" id="CHEBI:57692"/>
    </cofactor>
</comment>
<evidence type="ECO:0000256" key="13">
    <source>
        <dbReference type="ARBA" id="ARBA00023157"/>
    </source>
</evidence>
<evidence type="ECO:0000256" key="9">
    <source>
        <dbReference type="ARBA" id="ARBA00022827"/>
    </source>
</evidence>
<feature type="disulfide bond" description="Redox-active" evidence="18">
    <location>
        <begin position="415"/>
        <end position="418"/>
    </location>
</feature>
<feature type="binding site" evidence="17">
    <location>
        <position position="187"/>
    </location>
    <ligand>
        <name>FAD</name>
        <dbReference type="ChEBI" id="CHEBI:57692"/>
    </ligand>
</feature>
<feature type="compositionally biased region" description="Basic and acidic residues" evidence="19">
    <location>
        <begin position="122"/>
        <end position="138"/>
    </location>
</feature>
<dbReference type="AlphaFoldDB" id="A0A3N4LE79"/>
<evidence type="ECO:0000256" key="17">
    <source>
        <dbReference type="PIRSR" id="PIRSR017205-2"/>
    </source>
</evidence>
<evidence type="ECO:0000256" key="15">
    <source>
        <dbReference type="ARBA" id="ARBA00023284"/>
    </source>
</evidence>
<evidence type="ECO:0000256" key="18">
    <source>
        <dbReference type="PIRSR" id="PIRSR017205-3"/>
    </source>
</evidence>
<keyword evidence="7 20" id="KW-0732">Signal</keyword>
<evidence type="ECO:0000256" key="10">
    <source>
        <dbReference type="ARBA" id="ARBA00022982"/>
    </source>
</evidence>
<feature type="binding site" evidence="17">
    <location>
        <position position="189"/>
    </location>
    <ligand>
        <name>FAD</name>
        <dbReference type="ChEBI" id="CHEBI:57692"/>
    </ligand>
</feature>
<evidence type="ECO:0000256" key="8">
    <source>
        <dbReference type="ARBA" id="ARBA00022824"/>
    </source>
</evidence>
<keyword evidence="22" id="KW-1185">Reference proteome</keyword>
<keyword evidence="10" id="KW-0249">Electron transport</keyword>
<organism evidence="21 22">
    <name type="scientific">Terfezia boudieri ATCC MYA-4762</name>
    <dbReference type="NCBI Taxonomy" id="1051890"/>
    <lineage>
        <taxon>Eukaryota</taxon>
        <taxon>Fungi</taxon>
        <taxon>Dikarya</taxon>
        <taxon>Ascomycota</taxon>
        <taxon>Pezizomycotina</taxon>
        <taxon>Pezizomycetes</taxon>
        <taxon>Pezizales</taxon>
        <taxon>Pezizaceae</taxon>
        <taxon>Terfezia</taxon>
    </lineage>
</organism>
<dbReference type="GO" id="GO:0005789">
    <property type="term" value="C:endoplasmic reticulum membrane"/>
    <property type="evidence" value="ECO:0007669"/>
    <property type="project" value="UniProtKB-SubCell"/>
</dbReference>
<sequence>MARGGMRLRAKAIWAIAVSLTLSIAHAHESGVCSFEHNEMISDACASYTDIEEINQELRPLIRGITQGLDYFGYYRLNLFGKQCPFWSDNEGVCGNIACAVNTIDNEDEIPPIWRSAELSKLEGKKASHPPERKKEEPSPLAGALGEGKDESCIVEFDDCDERDYCVPDDETRSDGDYVSLLDNPERFTGYAGAGAAAVWSAIYRENCFSRAPLVKDTKSSSPSQPFGMLNSKSHMAAVNDLKQAVLEKPRLELVEKKNGNNHLALLDLDVDDQCLEKRVFYRVISGMHASISMHLCFDYLNQSTGEWGPNLDCFIQRFEGHPERIQNIYFNYALVLRAVAKLRNYLSEYTFCSGDAHHNKVTKTKMLELSTKAASSPQIFDESLMFKDANAIELKEDFKNRFRNVSRLMDCVGCDKCRLWGKVQTQGYGTSLKVLFEFDENKGVAENPPLRRTELVALVNTLDKLSTSLNAVSKFQQMWETRQLQEKQQADEGEGRKVQNNASPKETESEDHHDHENMSISEIFWEELEVVWEATRFIVGSWFALPEHMLVYSWDSVFYMLHKLTSSALFSWEIVKHEAEHLYNVYFLKHDVTDRKVKWYEMKPVDVRAIKEERKKRKLRERDEL</sequence>
<evidence type="ECO:0000256" key="14">
    <source>
        <dbReference type="ARBA" id="ARBA00023180"/>
    </source>
</evidence>